<feature type="domain" description="Beta-lactamase-related" evidence="2">
    <location>
        <begin position="217"/>
        <end position="358"/>
    </location>
</feature>
<dbReference type="InterPro" id="IPR001466">
    <property type="entry name" value="Beta-lactam-related"/>
</dbReference>
<comment type="caution">
    <text evidence="3">The sequence shown here is derived from an EMBL/GenBank/DDBJ whole genome shotgun (WGS) entry which is preliminary data.</text>
</comment>
<dbReference type="Pfam" id="PF00144">
    <property type="entry name" value="Beta-lactamase"/>
    <property type="match status" value="2"/>
</dbReference>
<keyword evidence="4" id="KW-1185">Reference proteome</keyword>
<name>A0A829YNX5_9GAMM</name>
<organism evidence="3 4">
    <name type="scientific">Steroidobacter agaridevorans</name>
    <dbReference type="NCBI Taxonomy" id="2695856"/>
    <lineage>
        <taxon>Bacteria</taxon>
        <taxon>Pseudomonadati</taxon>
        <taxon>Pseudomonadota</taxon>
        <taxon>Gammaproteobacteria</taxon>
        <taxon>Steroidobacterales</taxon>
        <taxon>Steroidobacteraceae</taxon>
        <taxon>Steroidobacter</taxon>
    </lineage>
</organism>
<evidence type="ECO:0000313" key="4">
    <source>
        <dbReference type="Proteomes" id="UP000445000"/>
    </source>
</evidence>
<feature type="domain" description="Beta-lactamase-related" evidence="2">
    <location>
        <begin position="74"/>
        <end position="210"/>
    </location>
</feature>
<evidence type="ECO:0000256" key="1">
    <source>
        <dbReference type="SAM" id="SignalP"/>
    </source>
</evidence>
<feature type="chain" id="PRO_5032903698" description="Beta-lactamase-related domain-containing protein" evidence="1">
    <location>
        <begin position="21"/>
        <end position="394"/>
    </location>
</feature>
<dbReference type="Gene3D" id="3.40.710.10">
    <property type="entry name" value="DD-peptidase/beta-lactamase superfamily"/>
    <property type="match status" value="1"/>
</dbReference>
<dbReference type="InterPro" id="IPR050789">
    <property type="entry name" value="Diverse_Enzym_Activities"/>
</dbReference>
<protein>
    <recommendedName>
        <fullName evidence="2">Beta-lactamase-related domain-containing protein</fullName>
    </recommendedName>
</protein>
<dbReference type="Proteomes" id="UP000445000">
    <property type="component" value="Unassembled WGS sequence"/>
</dbReference>
<dbReference type="AlphaFoldDB" id="A0A829YNX5"/>
<dbReference type="InterPro" id="IPR012338">
    <property type="entry name" value="Beta-lactam/transpept-like"/>
</dbReference>
<dbReference type="SUPFAM" id="SSF56601">
    <property type="entry name" value="beta-lactamase/transpeptidase-like"/>
    <property type="match status" value="1"/>
</dbReference>
<evidence type="ECO:0000259" key="2">
    <source>
        <dbReference type="Pfam" id="PF00144"/>
    </source>
</evidence>
<feature type="signal peptide" evidence="1">
    <location>
        <begin position="1"/>
        <end position="20"/>
    </location>
</feature>
<dbReference type="EMBL" id="BLJN01000008">
    <property type="protein sequence ID" value="GFE84368.1"/>
    <property type="molecule type" value="Genomic_DNA"/>
</dbReference>
<reference evidence="4" key="1">
    <citation type="submission" date="2020-01" db="EMBL/GenBank/DDBJ databases">
        <title>'Steroidobacter agaridevorans' sp. nov., agar-degrading bacteria isolated from rhizosphere soils.</title>
        <authorList>
            <person name="Ikenaga M."/>
            <person name="Kataoka M."/>
            <person name="Murouchi A."/>
            <person name="Katsuragi S."/>
            <person name="Sakai M."/>
        </authorList>
    </citation>
    <scope>NUCLEOTIDE SEQUENCE [LARGE SCALE GENOMIC DNA]</scope>
    <source>
        <strain evidence="4">YU21-B</strain>
    </source>
</reference>
<dbReference type="RefSeq" id="WP_161815950.1">
    <property type="nucleotide sequence ID" value="NZ_BLJN01000008.1"/>
</dbReference>
<gene>
    <name evidence="3" type="ORF">GCM10011487_63680</name>
</gene>
<sequence>MLRSLLATILLAASISHAQADLAPLPAQPPDVPWPTTEWPVGSLPPEMDSAAFSAAIADAFDKPAPGLGETRELVIIRGGRLIYERAAQGYSTNTRLVSWSMAKSITQALVGVAVAQGKINIDRPMGSPHWSPDDRRAQIPWRQWLQMTDGQRYLEIEAETIAESDASRKLFGPGRLDVASYCADLPLIHEPGTHWNYNSCGIVLTADALTRTIVPNPASPEQRRGAMLRWMNVSLFDVIGMKPQPEFDATGLLYGSALIYASARDFARFGLLYLRDGMWDGRRVLPEGWVDFARTHGTGTNADIYGAGWWLAPKEGSGRPYPIYVDTGPERDGFSAQGFEGQYTLVVPSKDLIVVRLGMTPEKDLRTGALKEWMGRVARTFPSVAHTPSAATE</sequence>
<evidence type="ECO:0000313" key="3">
    <source>
        <dbReference type="EMBL" id="GFE84368.1"/>
    </source>
</evidence>
<dbReference type="PANTHER" id="PTHR43283:SF7">
    <property type="entry name" value="BETA-LACTAMASE-RELATED DOMAIN-CONTAINING PROTEIN"/>
    <property type="match status" value="1"/>
</dbReference>
<proteinExistence type="predicted"/>
<keyword evidence="1" id="KW-0732">Signal</keyword>
<dbReference type="PANTHER" id="PTHR43283">
    <property type="entry name" value="BETA-LACTAMASE-RELATED"/>
    <property type="match status" value="1"/>
</dbReference>
<accession>A0A829YNX5</accession>